<dbReference type="OrthoDB" id="5341635at2"/>
<dbReference type="Gene3D" id="3.40.50.2300">
    <property type="match status" value="2"/>
</dbReference>
<proteinExistence type="predicted"/>
<dbReference type="InterPro" id="IPR028082">
    <property type="entry name" value="Peripla_BP_I"/>
</dbReference>
<keyword evidence="3" id="KW-1185">Reference proteome</keyword>
<accession>A0A3A6RFX8</accession>
<dbReference type="EMBL" id="QVMU01000001">
    <property type="protein sequence ID" value="RJX75611.1"/>
    <property type="molecule type" value="Genomic_DNA"/>
</dbReference>
<sequence>MRNIRALILGVCMLPIVYIDSSFAASDKNQQIETQFNYLKLNVKKPPALSNVIETPKDSGFQGAKLGIADSNSTGKFLKQHFVLDYSEFEQSADLIEHLSLDYSQGQRVFILDAPMESLIRANAWAKGKEALIFNVSESADGLRYQQCLTSVLHTTPSDAMRSDAIAQWLLSRRLNKVLLVSGSKDEDIALNDSFKRSAKRFGLDIVAEKTWSFDSDLRRSAQQEVPLFTQTMDDYDVVYVADKSKDFAEYIPFNTYIPRPVVGSAGLEALTWHSVIEQWGAAQLQKRFRLQAKRQMNELDFSAYLAVRSVAQAVHQQKTNNHLEIQTFIKSDDFELAAYKGRKLSFRSWSGQLRIPMALIQPNSLVSLSPQAGVLHPRTELDTLGFDIEESQCITQKEQL</sequence>
<dbReference type="InterPro" id="IPR022478">
    <property type="entry name" value="ABC_transptr_sub-bd_PQQ"/>
</dbReference>
<evidence type="ECO:0000313" key="2">
    <source>
        <dbReference type="EMBL" id="RJX75611.1"/>
    </source>
</evidence>
<evidence type="ECO:0000313" key="3">
    <source>
        <dbReference type="Proteomes" id="UP000273252"/>
    </source>
</evidence>
<comment type="caution">
    <text evidence="2">The sequence shown here is derived from an EMBL/GenBank/DDBJ whole genome shotgun (WGS) entry which is preliminary data.</text>
</comment>
<dbReference type="NCBIfam" id="TIGR03863">
    <property type="entry name" value="PQQ_ABC_bind"/>
    <property type="match status" value="1"/>
</dbReference>
<protein>
    <submittedName>
        <fullName evidence="2">Branched-chain amino acid ABC transporter substrate-binding protein</fullName>
    </submittedName>
</protein>
<dbReference type="CDD" id="cd06268">
    <property type="entry name" value="PBP1_ABC_transporter_LIVBP-like"/>
    <property type="match status" value="1"/>
</dbReference>
<feature type="signal peptide" evidence="1">
    <location>
        <begin position="1"/>
        <end position="24"/>
    </location>
</feature>
<keyword evidence="1" id="KW-0732">Signal</keyword>
<dbReference type="AlphaFoldDB" id="A0A3A6RFX8"/>
<name>A0A3A6RFX8_9VIBR</name>
<organism evidence="2 3">
    <name type="scientific">Vibrio sinensis</name>
    <dbReference type="NCBI Taxonomy" id="2302434"/>
    <lineage>
        <taxon>Bacteria</taxon>
        <taxon>Pseudomonadati</taxon>
        <taxon>Pseudomonadota</taxon>
        <taxon>Gammaproteobacteria</taxon>
        <taxon>Vibrionales</taxon>
        <taxon>Vibrionaceae</taxon>
        <taxon>Vibrio</taxon>
    </lineage>
</organism>
<evidence type="ECO:0000256" key="1">
    <source>
        <dbReference type="SAM" id="SignalP"/>
    </source>
</evidence>
<reference evidence="2 3" key="1">
    <citation type="submission" date="2018-08" db="EMBL/GenBank/DDBJ databases">
        <title>Vibrio isolated from the Eastern China Marginal Seas.</title>
        <authorList>
            <person name="Li Y."/>
        </authorList>
    </citation>
    <scope>NUCLEOTIDE SEQUENCE [LARGE SCALE GENOMIC DNA]</scope>
    <source>
        <strain evidence="2 3">BEI233</strain>
    </source>
</reference>
<dbReference type="SUPFAM" id="SSF53822">
    <property type="entry name" value="Periplasmic binding protein-like I"/>
    <property type="match status" value="1"/>
</dbReference>
<gene>
    <name evidence="2" type="ORF">DZ860_02750</name>
</gene>
<feature type="chain" id="PRO_5017406309" evidence="1">
    <location>
        <begin position="25"/>
        <end position="401"/>
    </location>
</feature>
<dbReference type="Proteomes" id="UP000273252">
    <property type="component" value="Unassembled WGS sequence"/>
</dbReference>